<dbReference type="RefSeq" id="WP_378592669.1">
    <property type="nucleotide sequence ID" value="NZ_JBHSKD010000027.1"/>
</dbReference>
<keyword evidence="2" id="KW-1185">Reference proteome</keyword>
<protein>
    <submittedName>
        <fullName evidence="1">TIGR03085 family metal-binding protein</fullName>
    </submittedName>
</protein>
<name>A0ABW0BNE0_9ACTN</name>
<reference evidence="2" key="1">
    <citation type="journal article" date="2019" name="Int. J. Syst. Evol. Microbiol.">
        <title>The Global Catalogue of Microorganisms (GCM) 10K type strain sequencing project: providing services to taxonomists for standard genome sequencing and annotation.</title>
        <authorList>
            <consortium name="The Broad Institute Genomics Platform"/>
            <consortium name="The Broad Institute Genome Sequencing Center for Infectious Disease"/>
            <person name="Wu L."/>
            <person name="Ma J."/>
        </authorList>
    </citation>
    <scope>NUCLEOTIDE SEQUENCE [LARGE SCALE GENOMIC DNA]</scope>
    <source>
        <strain evidence="2">DFY41</strain>
    </source>
</reference>
<dbReference type="InterPro" id="IPR034660">
    <property type="entry name" value="DinB/YfiT-like"/>
</dbReference>
<dbReference type="SUPFAM" id="SSF109854">
    <property type="entry name" value="DinB/YfiT-like putative metalloenzymes"/>
    <property type="match status" value="1"/>
</dbReference>
<accession>A0ABW0BNE0</accession>
<evidence type="ECO:0000313" key="1">
    <source>
        <dbReference type="EMBL" id="MFC5178899.1"/>
    </source>
</evidence>
<dbReference type="NCBIfam" id="TIGR03083">
    <property type="entry name" value="maleylpyruvate isomerase family mycothiol-dependent enzyme"/>
    <property type="match status" value="1"/>
</dbReference>
<proteinExistence type="predicted"/>
<evidence type="ECO:0000313" key="2">
    <source>
        <dbReference type="Proteomes" id="UP001596087"/>
    </source>
</evidence>
<organism evidence="1 2">
    <name type="scientific">Nocardioides taihuensis</name>
    <dbReference type="NCBI Taxonomy" id="1835606"/>
    <lineage>
        <taxon>Bacteria</taxon>
        <taxon>Bacillati</taxon>
        <taxon>Actinomycetota</taxon>
        <taxon>Actinomycetes</taxon>
        <taxon>Propionibacteriales</taxon>
        <taxon>Nocardioidaceae</taxon>
        <taxon>Nocardioides</taxon>
    </lineage>
</organism>
<comment type="caution">
    <text evidence="1">The sequence shown here is derived from an EMBL/GenBank/DDBJ whole genome shotgun (WGS) entry which is preliminary data.</text>
</comment>
<dbReference type="EMBL" id="JBHSKD010000027">
    <property type="protein sequence ID" value="MFC5178899.1"/>
    <property type="molecule type" value="Genomic_DNA"/>
</dbReference>
<gene>
    <name evidence="1" type="ORF">ACFPGP_19615</name>
</gene>
<dbReference type="NCBIfam" id="TIGR03085">
    <property type="entry name" value="TIGR03085 family metal-binding protein"/>
    <property type="match status" value="1"/>
</dbReference>
<sequence length="211" mass="23183">MGTPPLARRERHALCDLALLLGEDAPTVLPDWTAKDLVVHLLVREYSPLGALGLAVDRLSGLTEREMARVGRREFTVLVERLRGRGLTPYSLGPVDRVGNTLEYFVHHEDLRRAQPDWQPRDLPTGDADAVWRALRLFGRGLVRHAGVPVRIAREDTGAEATLRHGSDPAVVSGPPGEVALFLFGREHTRGVRLLGADERTAALRTAALGF</sequence>
<dbReference type="Proteomes" id="UP001596087">
    <property type="component" value="Unassembled WGS sequence"/>
</dbReference>
<dbReference type="InterPro" id="IPR017519">
    <property type="entry name" value="CHP03085"/>
</dbReference>
<dbReference type="InterPro" id="IPR017517">
    <property type="entry name" value="Maleyloyr_isom"/>
</dbReference>